<organism evidence="1 2">
    <name type="scientific">Panagrolaimus sp. ES5</name>
    <dbReference type="NCBI Taxonomy" id="591445"/>
    <lineage>
        <taxon>Eukaryota</taxon>
        <taxon>Metazoa</taxon>
        <taxon>Ecdysozoa</taxon>
        <taxon>Nematoda</taxon>
        <taxon>Chromadorea</taxon>
        <taxon>Rhabditida</taxon>
        <taxon>Tylenchina</taxon>
        <taxon>Panagrolaimomorpha</taxon>
        <taxon>Panagrolaimoidea</taxon>
        <taxon>Panagrolaimidae</taxon>
        <taxon>Panagrolaimus</taxon>
    </lineage>
</organism>
<protein>
    <submittedName>
        <fullName evidence="2">Peptidase S1 domain-containing protein</fullName>
    </submittedName>
</protein>
<proteinExistence type="predicted"/>
<evidence type="ECO:0000313" key="2">
    <source>
        <dbReference type="WBParaSite" id="ES5_v2.g24561.t1"/>
    </source>
</evidence>
<accession>A0AC34G4K0</accession>
<dbReference type="Proteomes" id="UP000887579">
    <property type="component" value="Unplaced"/>
</dbReference>
<reference evidence="2" key="1">
    <citation type="submission" date="2022-11" db="UniProtKB">
        <authorList>
            <consortium name="WormBaseParasite"/>
        </authorList>
    </citation>
    <scope>IDENTIFICATION</scope>
</reference>
<dbReference type="WBParaSite" id="ES5_v2.g24561.t1">
    <property type="protein sequence ID" value="ES5_v2.g24561.t1"/>
    <property type="gene ID" value="ES5_v2.g24561"/>
</dbReference>
<name>A0AC34G4K0_9BILA</name>
<sequence length="262" mass="29329">MDMKAYYLKLFFIFVVSGVVCIHRGEWAPKHPYNFAVQLFFNNGTFLCGGSIGSEDQILSALHCVENLDKYDFFIRVGGYELGAGRIYYVDDILPHPDIRYDACIINLTTKIKFDDKEHPSQIIGIPSMATPLPSTFLFIGWGRVGEKQPPAPFLKMISLPRVPFERCQRFSFPPSCLCAGFDIPADGQGAPCEADSGGALFTENPFLLWKAKFKGILSITSEKKDCDKSGIVNGGISTTQPLVSRWLRQKLHKPHVPQIFE</sequence>
<evidence type="ECO:0000313" key="1">
    <source>
        <dbReference type="Proteomes" id="UP000887579"/>
    </source>
</evidence>